<dbReference type="AlphaFoldDB" id="A0A8I0DT73"/>
<comment type="caution">
    <text evidence="2">The sequence shown here is derived from an EMBL/GenBank/DDBJ whole genome shotgun (WGS) entry which is preliminary data.</text>
</comment>
<reference evidence="2 3" key="1">
    <citation type="submission" date="2020-08" db="EMBL/GenBank/DDBJ databases">
        <title>Genome public.</title>
        <authorList>
            <person name="Liu C."/>
            <person name="Sun Q."/>
        </authorList>
    </citation>
    <scope>NUCLEOTIDE SEQUENCE [LARGE SCALE GENOMIC DNA]</scope>
    <source>
        <strain evidence="2 3">NSJ-10</strain>
    </source>
</reference>
<protein>
    <submittedName>
        <fullName evidence="2">Uncharacterized protein</fullName>
    </submittedName>
</protein>
<gene>
    <name evidence="2" type="ORF">H8S09_04165</name>
</gene>
<keyword evidence="1" id="KW-0472">Membrane</keyword>
<evidence type="ECO:0000313" key="3">
    <source>
        <dbReference type="Proteomes" id="UP000615234"/>
    </source>
</evidence>
<keyword evidence="1" id="KW-0812">Transmembrane</keyword>
<sequence length="51" mass="5510">MTGISQKVLTNSLRSIEEDGLITRPGALALSFLCCLGCFLQLSLLCLLSHE</sequence>
<dbReference type="Proteomes" id="UP000615234">
    <property type="component" value="Unassembled WGS sequence"/>
</dbReference>
<evidence type="ECO:0000256" key="1">
    <source>
        <dbReference type="SAM" id="Phobius"/>
    </source>
</evidence>
<keyword evidence="1" id="KW-1133">Transmembrane helix</keyword>
<feature type="transmembrane region" description="Helical" evidence="1">
    <location>
        <begin position="27"/>
        <end position="48"/>
    </location>
</feature>
<name>A0A8I0DT73_9FIRM</name>
<proteinExistence type="predicted"/>
<keyword evidence="3" id="KW-1185">Reference proteome</keyword>
<accession>A0A8I0DT73</accession>
<organism evidence="2 3">
    <name type="scientific">Coprococcus hominis</name>
    <name type="common">ex Liu et al. 2022</name>
    <dbReference type="NCBI Taxonomy" id="2763039"/>
    <lineage>
        <taxon>Bacteria</taxon>
        <taxon>Bacillati</taxon>
        <taxon>Bacillota</taxon>
        <taxon>Clostridia</taxon>
        <taxon>Lachnospirales</taxon>
        <taxon>Lachnospiraceae</taxon>
        <taxon>Coprococcus</taxon>
    </lineage>
</organism>
<dbReference type="EMBL" id="JACOOX010000002">
    <property type="protein sequence ID" value="MBC5662094.1"/>
    <property type="molecule type" value="Genomic_DNA"/>
</dbReference>
<evidence type="ECO:0000313" key="2">
    <source>
        <dbReference type="EMBL" id="MBC5662094.1"/>
    </source>
</evidence>